<evidence type="ECO:0000256" key="11">
    <source>
        <dbReference type="ARBA" id="ARBA00035585"/>
    </source>
</evidence>
<proteinExistence type="inferred from homology"/>
<dbReference type="AlphaFoldDB" id="A0A949PMG7"/>
<evidence type="ECO:0000256" key="3">
    <source>
        <dbReference type="ARBA" id="ARBA00022519"/>
    </source>
</evidence>
<keyword evidence="8 12" id="KW-0472">Membrane</keyword>
<dbReference type="Pfam" id="PF02537">
    <property type="entry name" value="CRCB"/>
    <property type="match status" value="1"/>
</dbReference>
<keyword evidence="9 12" id="KW-0407">Ion channel</keyword>
<evidence type="ECO:0000256" key="4">
    <source>
        <dbReference type="ARBA" id="ARBA00022692"/>
    </source>
</evidence>
<comment type="function">
    <text evidence="12">Fluoride-specific ion channel. Important for reducing fluoride concentration in the cell, thus reducing its toxicity.</text>
</comment>
<evidence type="ECO:0000256" key="7">
    <source>
        <dbReference type="ARBA" id="ARBA00023065"/>
    </source>
</evidence>
<accession>A0A949PMG7</accession>
<evidence type="ECO:0000256" key="5">
    <source>
        <dbReference type="ARBA" id="ARBA00022989"/>
    </source>
</evidence>
<feature type="transmembrane region" description="Helical" evidence="12">
    <location>
        <begin position="5"/>
        <end position="25"/>
    </location>
</feature>
<comment type="caution">
    <text evidence="13">The sequence shown here is derived from an EMBL/GenBank/DDBJ whole genome shotgun (WGS) entry which is preliminary data.</text>
</comment>
<dbReference type="PANTHER" id="PTHR28259:SF1">
    <property type="entry name" value="FLUORIDE EXPORT PROTEIN 1-RELATED"/>
    <property type="match status" value="1"/>
</dbReference>
<dbReference type="GO" id="GO:0046872">
    <property type="term" value="F:metal ion binding"/>
    <property type="evidence" value="ECO:0007669"/>
    <property type="project" value="UniProtKB-KW"/>
</dbReference>
<dbReference type="InterPro" id="IPR003691">
    <property type="entry name" value="FluC"/>
</dbReference>
<feature type="binding site" evidence="12">
    <location>
        <position position="76"/>
    </location>
    <ligand>
        <name>Na(+)</name>
        <dbReference type="ChEBI" id="CHEBI:29101"/>
        <note>structural</note>
    </ligand>
</feature>
<keyword evidence="12" id="KW-0813">Transport</keyword>
<feature type="transmembrane region" description="Helical" evidence="12">
    <location>
        <begin position="68"/>
        <end position="89"/>
    </location>
</feature>
<evidence type="ECO:0000256" key="1">
    <source>
        <dbReference type="ARBA" id="ARBA00004651"/>
    </source>
</evidence>
<evidence type="ECO:0000256" key="2">
    <source>
        <dbReference type="ARBA" id="ARBA00022475"/>
    </source>
</evidence>
<dbReference type="EMBL" id="JAHRVA010000004">
    <property type="protein sequence ID" value="MBV2144006.1"/>
    <property type="molecule type" value="Genomic_DNA"/>
</dbReference>
<keyword evidence="6 12" id="KW-0915">Sodium</keyword>
<keyword evidence="3" id="KW-0997">Cell inner membrane</keyword>
<name>A0A949PMG7_9HYPH</name>
<feature type="transmembrane region" description="Helical" evidence="12">
    <location>
        <begin position="37"/>
        <end position="56"/>
    </location>
</feature>
<dbReference type="NCBIfam" id="TIGR00494">
    <property type="entry name" value="crcB"/>
    <property type="match status" value="1"/>
</dbReference>
<evidence type="ECO:0000256" key="12">
    <source>
        <dbReference type="HAMAP-Rule" id="MF_00454"/>
    </source>
</evidence>
<dbReference type="GO" id="GO:0140114">
    <property type="term" value="P:cellular detoxification of fluoride"/>
    <property type="evidence" value="ECO:0007669"/>
    <property type="project" value="UniProtKB-UniRule"/>
</dbReference>
<keyword evidence="4 12" id="KW-0812">Transmembrane</keyword>
<feature type="binding site" evidence="12">
    <location>
        <position position="79"/>
    </location>
    <ligand>
        <name>Na(+)</name>
        <dbReference type="ChEBI" id="CHEBI:29101"/>
        <note>structural</note>
    </ligand>
</feature>
<reference evidence="13 14" key="1">
    <citation type="submission" date="2021-06" db="EMBL/GenBank/DDBJ databases">
        <title>Falsochrobactrum tianjin sp.nov., a new petroleum-degrading bacteria isolated from oily soils.</title>
        <authorList>
            <person name="Chen G."/>
            <person name="Chen H."/>
            <person name="Tian J."/>
            <person name="Qing J."/>
            <person name="Zhong L."/>
            <person name="Ma W."/>
            <person name="Song Y."/>
            <person name="Cui X."/>
            <person name="Yan B."/>
        </authorList>
    </citation>
    <scope>NUCLEOTIDE SEQUENCE [LARGE SCALE GENOMIC DNA]</scope>
    <source>
        <strain evidence="13 14">TDYN1</strain>
    </source>
</reference>
<keyword evidence="5 12" id="KW-1133">Transmembrane helix</keyword>
<sequence length="128" mass="13777">MQASIIVAIGGGLGSVLRFWIAIWLGPLSRGMPWSTIFVNVTGSFAIALFGTLTLASSRFSIPEIWRLAFMVGICGGFTTFSSFSLQTFELLRLGFPGRALFNISLSVFACIAATALGYIAAQYINRP</sequence>
<dbReference type="RefSeq" id="WP_217677996.1">
    <property type="nucleotide sequence ID" value="NZ_JAHRVA010000004.1"/>
</dbReference>
<keyword evidence="12" id="KW-0479">Metal-binding</keyword>
<dbReference type="GO" id="GO:0062054">
    <property type="term" value="F:fluoride channel activity"/>
    <property type="evidence" value="ECO:0007669"/>
    <property type="project" value="UniProtKB-UniRule"/>
</dbReference>
<keyword evidence="7 12" id="KW-0406">Ion transport</keyword>
<evidence type="ECO:0000313" key="14">
    <source>
        <dbReference type="Proteomes" id="UP000752297"/>
    </source>
</evidence>
<dbReference type="Proteomes" id="UP000752297">
    <property type="component" value="Unassembled WGS sequence"/>
</dbReference>
<protein>
    <recommendedName>
        <fullName evidence="12">Fluoride-specific ion channel FluC</fullName>
    </recommendedName>
</protein>
<evidence type="ECO:0000256" key="9">
    <source>
        <dbReference type="ARBA" id="ARBA00023303"/>
    </source>
</evidence>
<comment type="similarity">
    <text evidence="10 12">Belongs to the fluoride channel Fluc/FEX (TC 1.A.43) family.</text>
</comment>
<evidence type="ECO:0000256" key="10">
    <source>
        <dbReference type="ARBA" id="ARBA00035120"/>
    </source>
</evidence>
<dbReference type="GO" id="GO:0005886">
    <property type="term" value="C:plasma membrane"/>
    <property type="evidence" value="ECO:0007669"/>
    <property type="project" value="UniProtKB-SubCell"/>
</dbReference>
<comment type="activity regulation">
    <text evidence="12">Na(+) is not transported, but it plays an essential structural role and its presence is essential for fluoride channel function.</text>
</comment>
<evidence type="ECO:0000313" key="13">
    <source>
        <dbReference type="EMBL" id="MBV2144006.1"/>
    </source>
</evidence>
<evidence type="ECO:0000256" key="8">
    <source>
        <dbReference type="ARBA" id="ARBA00023136"/>
    </source>
</evidence>
<keyword evidence="14" id="KW-1185">Reference proteome</keyword>
<comment type="catalytic activity">
    <reaction evidence="11">
        <text>fluoride(in) = fluoride(out)</text>
        <dbReference type="Rhea" id="RHEA:76159"/>
        <dbReference type="ChEBI" id="CHEBI:17051"/>
    </reaction>
    <physiologicalReaction direction="left-to-right" evidence="11">
        <dbReference type="Rhea" id="RHEA:76160"/>
    </physiologicalReaction>
</comment>
<organism evidence="13 14">
    <name type="scientific">Falsochrobactrum tianjinense</name>
    <dbReference type="NCBI Taxonomy" id="2706015"/>
    <lineage>
        <taxon>Bacteria</taxon>
        <taxon>Pseudomonadati</taxon>
        <taxon>Pseudomonadota</taxon>
        <taxon>Alphaproteobacteria</taxon>
        <taxon>Hyphomicrobiales</taxon>
        <taxon>Brucellaceae</taxon>
        <taxon>Falsochrobactrum</taxon>
    </lineage>
</organism>
<dbReference type="PANTHER" id="PTHR28259">
    <property type="entry name" value="FLUORIDE EXPORT PROTEIN 1-RELATED"/>
    <property type="match status" value="1"/>
</dbReference>
<evidence type="ECO:0000256" key="6">
    <source>
        <dbReference type="ARBA" id="ARBA00023053"/>
    </source>
</evidence>
<dbReference type="HAMAP" id="MF_00454">
    <property type="entry name" value="FluC"/>
    <property type="match status" value="1"/>
</dbReference>
<keyword evidence="2 12" id="KW-1003">Cell membrane</keyword>
<comment type="subcellular location">
    <subcellularLocation>
        <location evidence="1 12">Cell membrane</location>
        <topology evidence="1 12">Multi-pass membrane protein</topology>
    </subcellularLocation>
</comment>
<feature type="transmembrane region" description="Helical" evidence="12">
    <location>
        <begin position="101"/>
        <end position="122"/>
    </location>
</feature>
<gene>
    <name evidence="12 13" type="primary">crcB</name>
    <name evidence="12" type="synonym">fluC</name>
    <name evidence="13" type="ORF">KUG47_10935</name>
</gene>